<protein>
    <submittedName>
        <fullName evidence="1">Uncharacterized protein</fullName>
    </submittedName>
</protein>
<dbReference type="AlphaFoldDB" id="A0AAV6N5Q4"/>
<dbReference type="EMBL" id="JAGKQH010000009">
    <property type="protein sequence ID" value="KAG6591718.1"/>
    <property type="molecule type" value="Genomic_DNA"/>
</dbReference>
<reference evidence="1 2" key="1">
    <citation type="journal article" date="2021" name="Hortic Res">
        <title>The domestication of Cucurbita argyrosperma as revealed by the genome of its wild relative.</title>
        <authorList>
            <person name="Barrera-Redondo J."/>
            <person name="Sanchez-de la Vega G."/>
            <person name="Aguirre-Liguori J.A."/>
            <person name="Castellanos-Morales G."/>
            <person name="Gutierrez-Guerrero Y.T."/>
            <person name="Aguirre-Dugua X."/>
            <person name="Aguirre-Planter E."/>
            <person name="Tenaillon M.I."/>
            <person name="Lira-Saade R."/>
            <person name="Eguiarte L.E."/>
        </authorList>
    </citation>
    <scope>NUCLEOTIDE SEQUENCE [LARGE SCALE GENOMIC DNA]</scope>
    <source>
        <strain evidence="1">JBR-2021</strain>
    </source>
</reference>
<evidence type="ECO:0000313" key="1">
    <source>
        <dbReference type="EMBL" id="KAG6591718.1"/>
    </source>
</evidence>
<feature type="non-terminal residue" evidence="1">
    <location>
        <position position="1"/>
    </location>
</feature>
<evidence type="ECO:0000313" key="2">
    <source>
        <dbReference type="Proteomes" id="UP000685013"/>
    </source>
</evidence>
<name>A0AAV6N5Q4_9ROSI</name>
<dbReference type="Proteomes" id="UP000685013">
    <property type="component" value="Chromosome 9"/>
</dbReference>
<comment type="caution">
    <text evidence="1">The sequence shown here is derived from an EMBL/GenBank/DDBJ whole genome shotgun (WGS) entry which is preliminary data.</text>
</comment>
<organism evidence="1 2">
    <name type="scientific">Cucurbita argyrosperma subsp. sororia</name>
    <dbReference type="NCBI Taxonomy" id="37648"/>
    <lineage>
        <taxon>Eukaryota</taxon>
        <taxon>Viridiplantae</taxon>
        <taxon>Streptophyta</taxon>
        <taxon>Embryophyta</taxon>
        <taxon>Tracheophyta</taxon>
        <taxon>Spermatophyta</taxon>
        <taxon>Magnoliopsida</taxon>
        <taxon>eudicotyledons</taxon>
        <taxon>Gunneridae</taxon>
        <taxon>Pentapetalae</taxon>
        <taxon>rosids</taxon>
        <taxon>fabids</taxon>
        <taxon>Cucurbitales</taxon>
        <taxon>Cucurbitaceae</taxon>
        <taxon>Cucurbiteae</taxon>
        <taxon>Cucurbita</taxon>
    </lineage>
</organism>
<keyword evidence="2" id="KW-1185">Reference proteome</keyword>
<proteinExistence type="predicted"/>
<gene>
    <name evidence="1" type="ORF">SDJN03_14064</name>
</gene>
<sequence>MAAHRLPKNSPKAALGFDKNFDHDGQCLHCLSIYNWCLPGLLPTCCMALWINGAAQSGQESKFMTKEHSINLPFNGEYQLNYFPIEVYLARTKLPRFSFTCIWPEDIELELDPFKAWPKMSRHTNPSKLELISTKS</sequence>
<accession>A0AAV6N5Q4</accession>